<dbReference type="InterPro" id="IPR015421">
    <property type="entry name" value="PyrdxlP-dep_Trfase_major"/>
</dbReference>
<evidence type="ECO:0000256" key="2">
    <source>
        <dbReference type="ARBA" id="ARBA00022898"/>
    </source>
</evidence>
<name>A0A9D5Q712_9BACT</name>
<dbReference type="Gene3D" id="3.90.1150.10">
    <property type="entry name" value="Aspartate Aminotransferase, domain 1"/>
    <property type="match status" value="1"/>
</dbReference>
<dbReference type="Gene3D" id="3.30.559.30">
    <property type="entry name" value="Nonribosomal peptide synthetase, condensation domain"/>
    <property type="match status" value="1"/>
</dbReference>
<protein>
    <submittedName>
        <fullName evidence="4">Aminotransferase class III-fold pyridoxal phosphate-dependent enzyme</fullName>
    </submittedName>
</protein>
<dbReference type="SUPFAM" id="SSF53383">
    <property type="entry name" value="PLP-dependent transferases"/>
    <property type="match status" value="1"/>
</dbReference>
<organism evidence="4 5">
    <name type="scientific">candidate division KSB3 bacterium</name>
    <dbReference type="NCBI Taxonomy" id="2044937"/>
    <lineage>
        <taxon>Bacteria</taxon>
        <taxon>candidate division KSB3</taxon>
    </lineage>
</organism>
<dbReference type="Gene3D" id="3.40.640.10">
    <property type="entry name" value="Type I PLP-dependent aspartate aminotransferase-like (Major domain)"/>
    <property type="match status" value="1"/>
</dbReference>
<dbReference type="AlphaFoldDB" id="A0A9D5Q712"/>
<gene>
    <name evidence="4" type="ORF">GF339_17425</name>
</gene>
<feature type="domain" description="Condensation" evidence="3">
    <location>
        <begin position="406"/>
        <end position="847"/>
    </location>
</feature>
<dbReference type="Gene3D" id="3.30.559.10">
    <property type="entry name" value="Chloramphenicol acetyltransferase-like domain"/>
    <property type="match status" value="1"/>
</dbReference>
<keyword evidence="2" id="KW-0663">Pyridoxal phosphate</keyword>
<dbReference type="InterPro" id="IPR001242">
    <property type="entry name" value="Condensation_dom"/>
</dbReference>
<dbReference type="GO" id="GO:0030170">
    <property type="term" value="F:pyridoxal phosphate binding"/>
    <property type="evidence" value="ECO:0007669"/>
    <property type="project" value="InterPro"/>
</dbReference>
<evidence type="ECO:0000259" key="3">
    <source>
        <dbReference type="Pfam" id="PF00668"/>
    </source>
</evidence>
<dbReference type="PANTHER" id="PTHR43713">
    <property type="entry name" value="GLUTAMATE-1-SEMIALDEHYDE 2,1-AMINOMUTASE"/>
    <property type="match status" value="1"/>
</dbReference>
<evidence type="ECO:0000256" key="1">
    <source>
        <dbReference type="ARBA" id="ARBA00001933"/>
    </source>
</evidence>
<keyword evidence="4" id="KW-0808">Transferase</keyword>
<evidence type="ECO:0000313" key="4">
    <source>
        <dbReference type="EMBL" id="MBD3326370.1"/>
    </source>
</evidence>
<dbReference type="SUPFAM" id="SSF56801">
    <property type="entry name" value="Acetyl-CoA synthetase-like"/>
    <property type="match status" value="1"/>
</dbReference>
<keyword evidence="4" id="KW-0032">Aminotransferase</keyword>
<dbReference type="Pfam" id="PF00668">
    <property type="entry name" value="Condensation"/>
    <property type="match status" value="1"/>
</dbReference>
<feature type="non-terminal residue" evidence="4">
    <location>
        <position position="884"/>
    </location>
</feature>
<comment type="caution">
    <text evidence="4">The sequence shown here is derived from an EMBL/GenBank/DDBJ whole genome shotgun (WGS) entry which is preliminary data.</text>
</comment>
<comment type="cofactor">
    <cofactor evidence="1">
        <name>pyridoxal 5'-phosphate</name>
        <dbReference type="ChEBI" id="CHEBI:597326"/>
    </cofactor>
</comment>
<dbReference type="InterPro" id="IPR015424">
    <property type="entry name" value="PyrdxlP-dep_Trfase"/>
</dbReference>
<dbReference type="EMBL" id="WJJP01000569">
    <property type="protein sequence ID" value="MBD3326370.1"/>
    <property type="molecule type" value="Genomic_DNA"/>
</dbReference>
<reference evidence="4" key="1">
    <citation type="submission" date="2019-11" db="EMBL/GenBank/DDBJ databases">
        <title>Microbial mats filling the niche in hypersaline microbial mats.</title>
        <authorList>
            <person name="Wong H.L."/>
            <person name="Macleod F.I."/>
            <person name="White R.A. III"/>
            <person name="Burns B.P."/>
        </authorList>
    </citation>
    <scope>NUCLEOTIDE SEQUENCE</scope>
    <source>
        <strain evidence="4">Rbin_158</strain>
    </source>
</reference>
<dbReference type="Pfam" id="PF00202">
    <property type="entry name" value="Aminotran_3"/>
    <property type="match status" value="1"/>
</dbReference>
<dbReference type="InterPro" id="IPR023213">
    <property type="entry name" value="CAT-like_dom_sf"/>
</dbReference>
<proteinExistence type="predicted"/>
<evidence type="ECO:0000313" key="5">
    <source>
        <dbReference type="Proteomes" id="UP000649604"/>
    </source>
</evidence>
<dbReference type="PANTHER" id="PTHR43713:SF3">
    <property type="entry name" value="GLUTAMATE-1-SEMIALDEHYDE 2,1-AMINOMUTASE 1, CHLOROPLASTIC-RELATED"/>
    <property type="match status" value="1"/>
</dbReference>
<sequence length="884" mass="99027">LYPIIGVRSRGSRIWDVDGNEYIDLAMGFGVNLFGHYPSFVIEALEEQLQQGLQIGPQAELAGEVAQLFSEITGMERVAFCNSGTEAVMTAMRLVRTATGRNKIATFEGSYHGHFDGTLGTAQGGLQDPRATPISSGVLPNMVADLLVLEYGNPDSLDVLRAHAHDLAAVLVEPVQSRRPDFRPTEFLHQLRQLTEETGIVLIFDEMITGFRIHPGGAQAWYGIQADMATYGKIVGGGMPVGVVAGKAKYMDAIDGGMWQYGDTSYPQAEMTFFAGTFCKHPLTMAAARAVLNHIKTQGTALQERLNDRTAYFAATLNHYCAEQELPIRIAHFGSLFRFVFQGNLDLLFYHLLEKGVYTWEGPTCFLSTAHTDEDIEHIIRAVQESTEELRKGGFLPQRQAKPPKQIPLNEAQTQLRTLAQMSEEGSLAYNIYTSVRLRGSLRLWAMRQAIQQVVDRHEALRTTIGPEGTAQHISPAFAIGVPLVDLSAYSPEERKAHCTTWLNQETSTPFDLVQGPLFRANMLKLDPQEHLLVLTAHHIIADGWSMSLLLTEIGEEYSALCQGCSTHLEPPLQFSDYLRWQEQQTQTAEMREHETYWLKKFEDSLPVLDLLTDAPRPPVQSYHGRRQTIHLDPDLSRRLKALSREQGCTLFMTLLAACMLVYHRIARQNDLVVGIPVAGRGLEQSDQLVGYCTHLLPIRSTLTGTPTFSEYVQMLKGVLLNGYEHQDYPFAHLMKALEIPRDTSRPPLVSVTFNLDRPASVPTMLDLDVEWYSVPLNFVPFEISLNILEIEEGLTLDCDYNRDVFDADTIDRLLRAFRIFLEHAVANPAQQVAEIPLMSEAERQQVLVEWNQTQTAYPRDACIHGLFAEQATQFPDRIAVICG</sequence>
<dbReference type="CDD" id="cd00610">
    <property type="entry name" value="OAT_like"/>
    <property type="match status" value="1"/>
</dbReference>
<dbReference type="InterPro" id="IPR005814">
    <property type="entry name" value="Aminotrans_3"/>
</dbReference>
<accession>A0A9D5Q712</accession>
<dbReference type="GO" id="GO:0008483">
    <property type="term" value="F:transaminase activity"/>
    <property type="evidence" value="ECO:0007669"/>
    <property type="project" value="UniProtKB-KW"/>
</dbReference>
<dbReference type="Proteomes" id="UP000649604">
    <property type="component" value="Unassembled WGS sequence"/>
</dbReference>
<dbReference type="SUPFAM" id="SSF52777">
    <property type="entry name" value="CoA-dependent acyltransferases"/>
    <property type="match status" value="2"/>
</dbReference>
<feature type="non-terminal residue" evidence="4">
    <location>
        <position position="1"/>
    </location>
</feature>
<dbReference type="CDD" id="cd19531">
    <property type="entry name" value="LCL_NRPS-like"/>
    <property type="match status" value="1"/>
</dbReference>
<dbReference type="InterPro" id="IPR015422">
    <property type="entry name" value="PyrdxlP-dep_Trfase_small"/>
</dbReference>